<dbReference type="PROSITE" id="PS50005">
    <property type="entry name" value="TPR"/>
    <property type="match status" value="1"/>
</dbReference>
<feature type="repeat" description="TPR" evidence="1">
    <location>
        <begin position="71"/>
        <end position="104"/>
    </location>
</feature>
<dbReference type="InterPro" id="IPR011990">
    <property type="entry name" value="TPR-like_helical_dom_sf"/>
</dbReference>
<dbReference type="EMBL" id="LT575490">
    <property type="protein sequence ID" value="SAY44421.1"/>
    <property type="molecule type" value="Genomic_DNA"/>
</dbReference>
<dbReference type="InterPro" id="IPR019734">
    <property type="entry name" value="TPR_rpt"/>
</dbReference>
<evidence type="ECO:0000259" key="2">
    <source>
        <dbReference type="Pfam" id="PF12688"/>
    </source>
</evidence>
<evidence type="ECO:0000313" key="3">
    <source>
        <dbReference type="EMBL" id="SAY44421.1"/>
    </source>
</evidence>
<gene>
    <name evidence="3" type="ORF">PWN146_03131</name>
</gene>
<keyword evidence="3" id="KW-0449">Lipoprotein</keyword>
<sequence>MSTSLSLSQLKTQGRYQEATALALRQLAAEPEAAMLHFQLACLYDVQGLEQQAIPCYLAALARDLPPAQRREAWLGLGSTYRALGEYPASLRAFDDGLTEFPQANELMLFRAMALYNLGENKRAVADLLLLLADTSSDPDIRGYQRAIRHYAADLNLIG</sequence>
<organism evidence="3">
    <name type="scientific">Serratia marcescens</name>
    <dbReference type="NCBI Taxonomy" id="615"/>
    <lineage>
        <taxon>Bacteria</taxon>
        <taxon>Pseudomonadati</taxon>
        <taxon>Pseudomonadota</taxon>
        <taxon>Gammaproteobacteria</taxon>
        <taxon>Enterobacterales</taxon>
        <taxon>Yersiniaceae</taxon>
        <taxon>Serratia</taxon>
    </lineage>
</organism>
<keyword evidence="1" id="KW-0802">TPR repeat</keyword>
<dbReference type="Pfam" id="PF12688">
    <property type="entry name" value="TPR_5"/>
    <property type="match status" value="1"/>
</dbReference>
<dbReference type="SUPFAM" id="SSF48452">
    <property type="entry name" value="TPR-like"/>
    <property type="match status" value="1"/>
</dbReference>
<name>A0A1C3HH97_SERMA</name>
<proteinExistence type="predicted"/>
<feature type="domain" description="Tetratrico peptide repeat group 5" evidence="2">
    <location>
        <begin position="36"/>
        <end position="155"/>
    </location>
</feature>
<evidence type="ECO:0000256" key="1">
    <source>
        <dbReference type="PROSITE-ProRule" id="PRU00339"/>
    </source>
</evidence>
<protein>
    <submittedName>
        <fullName evidence="3">Lipoprotein NlpI</fullName>
    </submittedName>
</protein>
<accession>A0A1C3HH97</accession>
<reference evidence="3" key="1">
    <citation type="submission" date="2016-05" db="EMBL/GenBank/DDBJ databases">
        <authorList>
            <person name="Cock P.J.A."/>
            <person name="Cock P.J.A."/>
        </authorList>
    </citation>
    <scope>NUCLEOTIDE SEQUENCE</scope>
    <source>
        <strain evidence="3">PWN146_assembly</strain>
    </source>
</reference>
<dbReference type="Gene3D" id="1.25.40.10">
    <property type="entry name" value="Tetratricopeptide repeat domain"/>
    <property type="match status" value="1"/>
</dbReference>
<dbReference type="AlphaFoldDB" id="A0A1C3HH97"/>
<dbReference type="InterPro" id="IPR041656">
    <property type="entry name" value="TPR_5"/>
</dbReference>
<dbReference type="SMART" id="SM00028">
    <property type="entry name" value="TPR"/>
    <property type="match status" value="2"/>
</dbReference>